<gene>
    <name evidence="3" type="ORF">LMG7974_00353</name>
</gene>
<evidence type="ECO:0000259" key="2">
    <source>
        <dbReference type="Pfam" id="PF01205"/>
    </source>
</evidence>
<comment type="similarity">
    <text evidence="1">Belongs to the IMPACT family.</text>
</comment>
<accession>A0ABM8Q3X9</accession>
<dbReference type="SUPFAM" id="SSF54211">
    <property type="entry name" value="Ribosomal protein S5 domain 2-like"/>
    <property type="match status" value="1"/>
</dbReference>
<name>A0ABM8Q3X9_9BACT</name>
<evidence type="ECO:0000313" key="3">
    <source>
        <dbReference type="EMBL" id="CAD7287474.1"/>
    </source>
</evidence>
<dbReference type="Proteomes" id="UP000789803">
    <property type="component" value="Unassembled WGS sequence"/>
</dbReference>
<dbReference type="Gene3D" id="3.30.230.30">
    <property type="entry name" value="Impact, N-terminal domain"/>
    <property type="match status" value="1"/>
</dbReference>
<protein>
    <recommendedName>
        <fullName evidence="2">Impact N-terminal domain-containing protein</fullName>
    </recommendedName>
</protein>
<dbReference type="InterPro" id="IPR001498">
    <property type="entry name" value="Impact_N"/>
</dbReference>
<dbReference type="RefSeq" id="WP_229932169.1">
    <property type="nucleotide sequence ID" value="NZ_CAJHOF010000002.1"/>
</dbReference>
<sequence>MNTINEIFSTQIEIKKSSFLAFLVPIDKFSTTHEMLKQNHPKAVHIVWAKREINKYNQIVENQSDDGEPKGTSGPPSLNALRGANLVDCGVLIVRYFGGIKLGTGGLVRAYGGATNEVIKIAKLIKFDQKSECVFYTPFSLMSRFEHFLNSENLSDFSREFDENGARWIIKFKQDEYEKFHSFSHTFEISGFILLAIPLFAKNN</sequence>
<keyword evidence="4" id="KW-1185">Reference proteome</keyword>
<dbReference type="InterPro" id="IPR020568">
    <property type="entry name" value="Ribosomal_Su5_D2-typ_SF"/>
</dbReference>
<organism evidence="3 4">
    <name type="scientific">Campylobacter majalis</name>
    <dbReference type="NCBI Taxonomy" id="2790656"/>
    <lineage>
        <taxon>Bacteria</taxon>
        <taxon>Pseudomonadati</taxon>
        <taxon>Campylobacterota</taxon>
        <taxon>Epsilonproteobacteria</taxon>
        <taxon>Campylobacterales</taxon>
        <taxon>Campylobacteraceae</taxon>
        <taxon>Campylobacter</taxon>
    </lineage>
</organism>
<evidence type="ECO:0000313" key="4">
    <source>
        <dbReference type="Proteomes" id="UP000789803"/>
    </source>
</evidence>
<dbReference type="PANTHER" id="PTHR16301">
    <property type="entry name" value="IMPACT-RELATED"/>
    <property type="match status" value="1"/>
</dbReference>
<dbReference type="Pfam" id="PF01205">
    <property type="entry name" value="Impact_N"/>
    <property type="match status" value="1"/>
</dbReference>
<feature type="domain" description="Impact N-terminal" evidence="2">
    <location>
        <begin position="15"/>
        <end position="119"/>
    </location>
</feature>
<dbReference type="InterPro" id="IPR036956">
    <property type="entry name" value="Impact_N_sf"/>
</dbReference>
<dbReference type="InterPro" id="IPR023582">
    <property type="entry name" value="Impact"/>
</dbReference>
<evidence type="ECO:0000256" key="1">
    <source>
        <dbReference type="ARBA" id="ARBA00007665"/>
    </source>
</evidence>
<comment type="caution">
    <text evidence="3">The sequence shown here is derived from an EMBL/GenBank/DDBJ whole genome shotgun (WGS) entry which is preliminary data.</text>
</comment>
<dbReference type="EMBL" id="CAJHOF010000002">
    <property type="protein sequence ID" value="CAD7287474.1"/>
    <property type="molecule type" value="Genomic_DNA"/>
</dbReference>
<proteinExistence type="inferred from homology"/>
<dbReference type="PANTHER" id="PTHR16301:SF20">
    <property type="entry name" value="IMPACT FAMILY MEMBER YIGZ"/>
    <property type="match status" value="1"/>
</dbReference>
<reference evidence="3 4" key="1">
    <citation type="submission" date="2020-11" db="EMBL/GenBank/DDBJ databases">
        <authorList>
            <person name="Peeters C."/>
        </authorList>
    </citation>
    <scope>NUCLEOTIDE SEQUENCE [LARGE SCALE GENOMIC DNA]</scope>
    <source>
        <strain evidence="3 4">LMG 7974</strain>
    </source>
</reference>